<dbReference type="GO" id="GO:0032259">
    <property type="term" value="P:methylation"/>
    <property type="evidence" value="ECO:0007669"/>
    <property type="project" value="UniProtKB-KW"/>
</dbReference>
<dbReference type="EMBL" id="FOQH01000018">
    <property type="protein sequence ID" value="SFJ21790.1"/>
    <property type="molecule type" value="Genomic_DNA"/>
</dbReference>
<dbReference type="PROSITE" id="PS00092">
    <property type="entry name" value="N6_MTASE"/>
    <property type="match status" value="1"/>
</dbReference>
<dbReference type="RefSeq" id="WP_092865858.1">
    <property type="nucleotide sequence ID" value="NZ_FOQH01000018.1"/>
</dbReference>
<dbReference type="Pfam" id="PF01555">
    <property type="entry name" value="N6_N4_Mtase"/>
    <property type="match status" value="1"/>
</dbReference>
<feature type="region of interest" description="Disordered" evidence="6">
    <location>
        <begin position="1"/>
        <end position="20"/>
    </location>
</feature>
<comment type="similarity">
    <text evidence="1 5">Belongs to the N(4)/N(6)-methyltransferase family.</text>
</comment>
<evidence type="ECO:0000256" key="4">
    <source>
        <dbReference type="ARBA" id="ARBA00047942"/>
    </source>
</evidence>
<dbReference type="InterPro" id="IPR029063">
    <property type="entry name" value="SAM-dependent_MTases_sf"/>
</dbReference>
<name>A0A1I3PK97_9RHOB</name>
<dbReference type="InterPro" id="IPR001091">
    <property type="entry name" value="RM_Methyltransferase"/>
</dbReference>
<dbReference type="GO" id="GO:0009007">
    <property type="term" value="F:site-specific DNA-methyltransferase (adenine-specific) activity"/>
    <property type="evidence" value="ECO:0007669"/>
    <property type="project" value="UniProtKB-EC"/>
</dbReference>
<dbReference type="GO" id="GO:0003677">
    <property type="term" value="F:DNA binding"/>
    <property type="evidence" value="ECO:0007669"/>
    <property type="project" value="InterPro"/>
</dbReference>
<dbReference type="InterPro" id="IPR002052">
    <property type="entry name" value="DNA_methylase_N6_adenine_CS"/>
</dbReference>
<sequence length="306" mass="34650">MDDSRGAISPFEGDDQSEARLPLNASTFDPSRYLATNSDLAPTFKTDHGAVYDRDCLEFLRGIGDETVDTIFADPPFNLKKVYGAKSDDNRPDDEYLRWCCEWIDEGLRVLKPGGAFFLYNLPKWNVQLGAHMNSIGLEFRHWIAVNIKLGLPIQRRLYPAHYSLLYYTKGRANTFRKVRTPIETCRHCGGEVKDYGGHRGAMNPKGVNLSDVWHDIPPVRHRKYKSEKRPANALSSKVLDRVVEVSTVPGDLVIDPFGGSGTTAAVCEARHRRWLTTDIDFAPVIEERLSGDLFLHRNDDRLDLD</sequence>
<keyword evidence="2 8" id="KW-0489">Methyltransferase</keyword>
<dbReference type="STRING" id="1114924.SAMN05216258_1182"/>
<evidence type="ECO:0000256" key="3">
    <source>
        <dbReference type="ARBA" id="ARBA00022679"/>
    </source>
</evidence>
<evidence type="ECO:0000256" key="6">
    <source>
        <dbReference type="SAM" id="MobiDB-lite"/>
    </source>
</evidence>
<dbReference type="SUPFAM" id="SSF53335">
    <property type="entry name" value="S-adenosyl-L-methionine-dependent methyltransferases"/>
    <property type="match status" value="1"/>
</dbReference>
<reference evidence="8 9" key="1">
    <citation type="submission" date="2016-10" db="EMBL/GenBank/DDBJ databases">
        <authorList>
            <person name="de Groot N.N."/>
        </authorList>
    </citation>
    <scope>NUCLEOTIDE SEQUENCE [LARGE SCALE GENOMIC DNA]</scope>
    <source>
        <strain evidence="8 9">CGMCC 1.11030</strain>
    </source>
</reference>
<evidence type="ECO:0000313" key="8">
    <source>
        <dbReference type="EMBL" id="SFJ21790.1"/>
    </source>
</evidence>
<feature type="domain" description="DNA methylase N-4/N-6" evidence="7">
    <location>
        <begin position="68"/>
        <end position="281"/>
    </location>
</feature>
<gene>
    <name evidence="8" type="ORF">SAMN05216258_1182</name>
</gene>
<dbReference type="OrthoDB" id="7806498at2"/>
<dbReference type="PRINTS" id="PR00508">
    <property type="entry name" value="S21N4MTFRASE"/>
</dbReference>
<accession>A0A1I3PK97</accession>
<evidence type="ECO:0000313" key="9">
    <source>
        <dbReference type="Proteomes" id="UP000199377"/>
    </source>
</evidence>
<organism evidence="8 9">
    <name type="scientific">Albimonas pacifica</name>
    <dbReference type="NCBI Taxonomy" id="1114924"/>
    <lineage>
        <taxon>Bacteria</taxon>
        <taxon>Pseudomonadati</taxon>
        <taxon>Pseudomonadota</taxon>
        <taxon>Alphaproteobacteria</taxon>
        <taxon>Rhodobacterales</taxon>
        <taxon>Paracoccaceae</taxon>
        <taxon>Albimonas</taxon>
    </lineage>
</organism>
<dbReference type="InterPro" id="IPR002941">
    <property type="entry name" value="DNA_methylase_N4/N6"/>
</dbReference>
<protein>
    <recommendedName>
        <fullName evidence="5">Methyltransferase</fullName>
        <ecNumber evidence="5">2.1.1.-</ecNumber>
    </recommendedName>
</protein>
<dbReference type="Proteomes" id="UP000199377">
    <property type="component" value="Unassembled WGS sequence"/>
</dbReference>
<dbReference type="Gene3D" id="3.40.50.150">
    <property type="entry name" value="Vaccinia Virus protein VP39"/>
    <property type="match status" value="1"/>
</dbReference>
<evidence type="ECO:0000256" key="1">
    <source>
        <dbReference type="ARBA" id="ARBA00006594"/>
    </source>
</evidence>
<dbReference type="GO" id="GO:0008170">
    <property type="term" value="F:N-methyltransferase activity"/>
    <property type="evidence" value="ECO:0007669"/>
    <property type="project" value="InterPro"/>
</dbReference>
<dbReference type="EC" id="2.1.1.-" evidence="5"/>
<keyword evidence="9" id="KW-1185">Reference proteome</keyword>
<evidence type="ECO:0000256" key="2">
    <source>
        <dbReference type="ARBA" id="ARBA00022603"/>
    </source>
</evidence>
<proteinExistence type="inferred from homology"/>
<comment type="catalytic activity">
    <reaction evidence="4">
        <text>a 2'-deoxyadenosine in DNA + S-adenosyl-L-methionine = an N(6)-methyl-2'-deoxyadenosine in DNA + S-adenosyl-L-homocysteine + H(+)</text>
        <dbReference type="Rhea" id="RHEA:15197"/>
        <dbReference type="Rhea" id="RHEA-COMP:12418"/>
        <dbReference type="Rhea" id="RHEA-COMP:12419"/>
        <dbReference type="ChEBI" id="CHEBI:15378"/>
        <dbReference type="ChEBI" id="CHEBI:57856"/>
        <dbReference type="ChEBI" id="CHEBI:59789"/>
        <dbReference type="ChEBI" id="CHEBI:90615"/>
        <dbReference type="ChEBI" id="CHEBI:90616"/>
        <dbReference type="EC" id="2.1.1.72"/>
    </reaction>
</comment>
<dbReference type="AlphaFoldDB" id="A0A1I3PK97"/>
<evidence type="ECO:0000256" key="5">
    <source>
        <dbReference type="RuleBase" id="RU362026"/>
    </source>
</evidence>
<evidence type="ECO:0000259" key="7">
    <source>
        <dbReference type="Pfam" id="PF01555"/>
    </source>
</evidence>
<keyword evidence="3 8" id="KW-0808">Transferase</keyword>